<dbReference type="EMBL" id="LSBJ02000004">
    <property type="protein sequence ID" value="OAQ67207.1"/>
    <property type="molecule type" value="Genomic_DNA"/>
</dbReference>
<evidence type="ECO:0000313" key="1">
    <source>
        <dbReference type="EMBL" id="OAQ67207.1"/>
    </source>
</evidence>
<evidence type="ECO:0000313" key="2">
    <source>
        <dbReference type="Proteomes" id="UP000078397"/>
    </source>
</evidence>
<sequence>MEPPPSYSESQVNYVTLTNTNPRELDYEGCTHRHELLITIQDTPNQLRPVALHYWNITETGVLSEQHLLVPGNLSLPSLQLVKDFQDLGTISLPTDAVAHSTTIHHYITSRISELKEQLIPSTSHQDLIPTLLAHLRQKPVSQPSDIVQVASVPVYSNSPDNLLDGGPAIVWKWVKPSSASLVGSGFWEPELDQCLYAGEWSAGNKLSILMKGVSDERKDELRRKRVLTGA</sequence>
<keyword evidence="2" id="KW-1185">Reference proteome</keyword>
<comment type="caution">
    <text evidence="1">The sequence shown here is derived from an EMBL/GenBank/DDBJ whole genome shotgun (WGS) entry which is preliminary data.</text>
</comment>
<gene>
    <name evidence="1" type="ORF">VFPPC_14452</name>
</gene>
<proteinExistence type="predicted"/>
<organism evidence="1 2">
    <name type="scientific">Pochonia chlamydosporia 170</name>
    <dbReference type="NCBI Taxonomy" id="1380566"/>
    <lineage>
        <taxon>Eukaryota</taxon>
        <taxon>Fungi</taxon>
        <taxon>Dikarya</taxon>
        <taxon>Ascomycota</taxon>
        <taxon>Pezizomycotina</taxon>
        <taxon>Sordariomycetes</taxon>
        <taxon>Hypocreomycetidae</taxon>
        <taxon>Hypocreales</taxon>
        <taxon>Clavicipitaceae</taxon>
        <taxon>Pochonia</taxon>
    </lineage>
</organism>
<reference evidence="1 2" key="1">
    <citation type="journal article" date="2016" name="PLoS Pathog.">
        <title>Biosynthesis of antibiotic leucinostatins in bio-control fungus Purpureocillium lilacinum and their inhibition on phytophthora revealed by genome mining.</title>
        <authorList>
            <person name="Wang G."/>
            <person name="Liu Z."/>
            <person name="Lin R."/>
            <person name="Li E."/>
            <person name="Mao Z."/>
            <person name="Ling J."/>
            <person name="Yang Y."/>
            <person name="Yin W.B."/>
            <person name="Xie B."/>
        </authorList>
    </citation>
    <scope>NUCLEOTIDE SEQUENCE [LARGE SCALE GENOMIC DNA]</scope>
    <source>
        <strain evidence="1">170</strain>
    </source>
</reference>
<dbReference type="GeneID" id="28856215"/>
<dbReference type="Proteomes" id="UP000078397">
    <property type="component" value="Unassembled WGS sequence"/>
</dbReference>
<name>A0A179FPB3_METCM</name>
<dbReference type="RefSeq" id="XP_018144294.1">
    <property type="nucleotide sequence ID" value="XM_018292221.1"/>
</dbReference>
<dbReference type="OrthoDB" id="3476937at2759"/>
<dbReference type="AlphaFoldDB" id="A0A179FPB3"/>
<dbReference type="KEGG" id="pchm:VFPPC_14452"/>
<protein>
    <submittedName>
        <fullName evidence="1">Uncharacterized protein</fullName>
    </submittedName>
</protein>
<accession>A0A179FPB3</accession>